<gene>
    <name evidence="1" type="ORF">HMPREF9440_01678</name>
</gene>
<dbReference type="RefSeq" id="WP_008542744.1">
    <property type="nucleotide sequence ID" value="NZ_JH604988.1"/>
</dbReference>
<accession>H3KG04</accession>
<evidence type="ECO:0000313" key="1">
    <source>
        <dbReference type="EMBL" id="EHY30930.1"/>
    </source>
</evidence>
<evidence type="ECO:0008006" key="3">
    <source>
        <dbReference type="Google" id="ProtNLM"/>
    </source>
</evidence>
<proteinExistence type="predicted"/>
<protein>
    <recommendedName>
        <fullName evidence="3">Protein kinase domain-containing protein</fullName>
    </recommendedName>
</protein>
<dbReference type="AlphaFoldDB" id="H3KG04"/>
<evidence type="ECO:0000313" key="2">
    <source>
        <dbReference type="Proteomes" id="UP000004956"/>
    </source>
</evidence>
<organism evidence="1 2">
    <name type="scientific">Sutterella parvirubra YIT 11816</name>
    <dbReference type="NCBI Taxonomy" id="762967"/>
    <lineage>
        <taxon>Bacteria</taxon>
        <taxon>Pseudomonadati</taxon>
        <taxon>Pseudomonadota</taxon>
        <taxon>Betaproteobacteria</taxon>
        <taxon>Burkholderiales</taxon>
        <taxon>Sutterellaceae</taxon>
        <taxon>Sutterella</taxon>
    </lineage>
</organism>
<dbReference type="Proteomes" id="UP000004956">
    <property type="component" value="Unassembled WGS sequence"/>
</dbReference>
<dbReference type="OrthoDB" id="595236at2"/>
<reference evidence="1 2" key="1">
    <citation type="submission" date="2011-11" db="EMBL/GenBank/DDBJ databases">
        <authorList>
            <person name="Weinstock G."/>
            <person name="Sodergren E."/>
            <person name="Clifton S."/>
            <person name="Fulton L."/>
            <person name="Fulton B."/>
            <person name="Courtney L."/>
            <person name="Fronick C."/>
            <person name="Harrison M."/>
            <person name="Strong C."/>
            <person name="Farmer C."/>
            <person name="Delahaunty K."/>
            <person name="Markovic C."/>
            <person name="Hall O."/>
            <person name="Minx P."/>
            <person name="Tomlinson C."/>
            <person name="Mitreva M."/>
            <person name="Hou S."/>
            <person name="Chen J."/>
            <person name="Wollam A."/>
            <person name="Pepin K.H."/>
            <person name="Johnson M."/>
            <person name="Bhonagiri V."/>
            <person name="Zhang X."/>
            <person name="Suruliraj S."/>
            <person name="Warren W."/>
            <person name="Chinwalla A."/>
            <person name="Mardis E.R."/>
            <person name="Wilson R.K."/>
        </authorList>
    </citation>
    <scope>NUCLEOTIDE SEQUENCE [LARGE SCALE GENOMIC DNA]</scope>
    <source>
        <strain evidence="1 2">YIT 11816</strain>
    </source>
</reference>
<dbReference type="HOGENOM" id="CLU_076352_3_0_4"/>
<sequence>MSKINWRTVSDEEINTWPILGRGGERVVRLDPNNPTQCVKLSSKTLAMQTEREADYLQELEDKGIRSKYVPRFYGYIETPTQIGVVVEAIVPGPRFDSTELLSSYVLRIKEDPVALAEITHCLLAVKSEMIRHNIIVSDLSPANMMAVSKDRRVDVVLIDGFYVPEHIQLARRFRFFGRLKINRQWKKFDKRLRNLLILHESSADGHK</sequence>
<dbReference type="Pfam" id="PF10707">
    <property type="entry name" value="YrbL-PhoP_reg"/>
    <property type="match status" value="1"/>
</dbReference>
<comment type="caution">
    <text evidence="1">The sequence shown here is derived from an EMBL/GenBank/DDBJ whole genome shotgun (WGS) entry which is preliminary data.</text>
</comment>
<dbReference type="STRING" id="762967.HMPREF9440_01678"/>
<dbReference type="InterPro" id="IPR011009">
    <property type="entry name" value="Kinase-like_dom_sf"/>
</dbReference>
<keyword evidence="2" id="KW-1185">Reference proteome</keyword>
<name>H3KG04_9BURK</name>
<dbReference type="SUPFAM" id="SSF56112">
    <property type="entry name" value="Protein kinase-like (PK-like)"/>
    <property type="match status" value="1"/>
</dbReference>
<dbReference type="InterPro" id="IPR019647">
    <property type="entry name" value="PhoP_reg_network_YrbL"/>
</dbReference>
<dbReference type="EMBL" id="AFBQ01000257">
    <property type="protein sequence ID" value="EHY30930.1"/>
    <property type="molecule type" value="Genomic_DNA"/>
</dbReference>